<dbReference type="Gene3D" id="3.40.50.720">
    <property type="entry name" value="NAD(P)-binding Rossmann-like Domain"/>
    <property type="match status" value="1"/>
</dbReference>
<dbReference type="SUPFAM" id="SSF51735">
    <property type="entry name" value="NAD(P)-binding Rossmann-fold domains"/>
    <property type="match status" value="1"/>
</dbReference>
<dbReference type="InterPro" id="IPR023401">
    <property type="entry name" value="ODC_N"/>
</dbReference>
<evidence type="ECO:0000313" key="2">
    <source>
        <dbReference type="Proteomes" id="UP000002068"/>
    </source>
</evidence>
<sequence>MIDMKLITHEQIMSLNISQKQGYEWIKESFLTKKDCQLPPKISMVEEGHVFYNVMPSLNHNHMIGGIKMVTRLPGRNPSLNSDIFLYNMKDAKLKAILDGNYITAFRTAAVAGLAIDTFAKKDFNTISIMGLGVTASAIMNMLSYTLKDKNINIKLLKYKDQAESFIKKYEKNEQFSFEICDTHEELIVDSDVVISTVTYTDEYLSEFKWFKKGALLLPVHVMGFGNVDYLFDKVYLDDYNHLKHLENIDRYKYSCEFYNVLSKQAKGRENDDERIISYNIGLSIHDILFANKIYELCETLNCEEIELKEPKEKYWI</sequence>
<dbReference type="PANTHER" id="PTHR13812">
    <property type="entry name" value="KETIMINE REDUCTASE MU-CRYSTALLIN"/>
    <property type="match status" value="1"/>
</dbReference>
<reference evidence="1 2" key="1">
    <citation type="journal article" date="2009" name="Genome Biol.">
        <title>Comparative genome and phenotypic analysis of Clostridium difficile 027 strains provides insight into the evolution of a hypervirulent bacterium.</title>
        <authorList>
            <person name="Stabler R.A."/>
            <person name="He M."/>
            <person name="Dawson L."/>
            <person name="Martin M."/>
            <person name="Valiente E."/>
            <person name="Corton C."/>
            <person name="Lawley T.D."/>
            <person name="Sebaihia M."/>
            <person name="Quail M.A."/>
            <person name="Rose G."/>
            <person name="Gerding D.N."/>
            <person name="Gibert M."/>
            <person name="Popoff M.R."/>
            <person name="Parkhill J."/>
            <person name="Dougan G."/>
            <person name="Wren B.W."/>
        </authorList>
    </citation>
    <scope>NUCLEOTIDE SEQUENCE [LARGE SCALE GENOMIC DNA]</scope>
    <source>
        <strain evidence="1 2">CD196</strain>
    </source>
</reference>
<proteinExistence type="predicted"/>
<dbReference type="AlphaFoldDB" id="A0A0H3MZF6"/>
<organism evidence="1 2">
    <name type="scientific">Clostridioides difficile (strain CD196)</name>
    <name type="common">Peptoclostridium difficile</name>
    <dbReference type="NCBI Taxonomy" id="645462"/>
    <lineage>
        <taxon>Bacteria</taxon>
        <taxon>Bacillati</taxon>
        <taxon>Bacillota</taxon>
        <taxon>Clostridia</taxon>
        <taxon>Peptostreptococcales</taxon>
        <taxon>Peptostreptococcaceae</taxon>
        <taxon>Clostridioides</taxon>
    </lineage>
</organism>
<dbReference type="Gene3D" id="3.30.1780.10">
    <property type="entry name" value="ornithine cyclodeaminase, domain 1"/>
    <property type="match status" value="1"/>
</dbReference>
<name>A0A0H3MZF6_CLODC</name>
<evidence type="ECO:0000313" key="1">
    <source>
        <dbReference type="EMBL" id="CBA60519.1"/>
    </source>
</evidence>
<dbReference type="EMBL" id="FN538970">
    <property type="protein sequence ID" value="CBA60519.1"/>
    <property type="molecule type" value="Genomic_DNA"/>
</dbReference>
<dbReference type="Proteomes" id="UP000002068">
    <property type="component" value="Chromosome"/>
</dbReference>
<dbReference type="PANTHER" id="PTHR13812:SF19">
    <property type="entry name" value="KETIMINE REDUCTASE MU-CRYSTALLIN"/>
    <property type="match status" value="1"/>
</dbReference>
<gene>
    <name evidence="1" type="ordered locus">CD196_0259</name>
</gene>
<dbReference type="GO" id="GO:0005737">
    <property type="term" value="C:cytoplasm"/>
    <property type="evidence" value="ECO:0007669"/>
    <property type="project" value="TreeGrafter"/>
</dbReference>
<dbReference type="InterPro" id="IPR003462">
    <property type="entry name" value="ODC_Mu_crystall"/>
</dbReference>
<dbReference type="HOGENOM" id="CLU_042088_3_1_9"/>
<dbReference type="Pfam" id="PF02423">
    <property type="entry name" value="OCD_Mu_crystall"/>
    <property type="match status" value="1"/>
</dbReference>
<dbReference type="InterPro" id="IPR036291">
    <property type="entry name" value="NAD(P)-bd_dom_sf"/>
</dbReference>
<dbReference type="KEGG" id="cdc:CD196_0259"/>
<protein>
    <submittedName>
        <fullName evidence="1">Ornithine cyclodeaminase</fullName>
    </submittedName>
</protein>
<accession>A0A0H3MZF6</accession>